<accession>A0A142BVZ1</accession>
<evidence type="ECO:0000256" key="5">
    <source>
        <dbReference type="ARBA" id="ARBA00023163"/>
    </source>
</evidence>
<feature type="domain" description="HTH marR-type" evidence="6">
    <location>
        <begin position="9"/>
        <end position="136"/>
    </location>
</feature>
<dbReference type="SUPFAM" id="SSF46785">
    <property type="entry name" value="Winged helix' DNA-binding domain"/>
    <property type="match status" value="1"/>
</dbReference>
<sequence>MNANDNPLQNELCFQLYVASKEIIRMYKPFLDEVDLTYTGFITLMAIEDNLSVKQLGERLFLDSGTLSPLLKKMEKQGLLHRIRASTDERQLVIQLTEKGKSLQEKLPCISRDVYQSITKSSESGVYGNLISQLIQLNQSFREV</sequence>
<evidence type="ECO:0000256" key="4">
    <source>
        <dbReference type="ARBA" id="ARBA00023125"/>
    </source>
</evidence>
<dbReference type="GO" id="GO:0003677">
    <property type="term" value="F:DNA binding"/>
    <property type="evidence" value="ECO:0007669"/>
    <property type="project" value="UniProtKB-KW"/>
</dbReference>
<keyword evidence="3" id="KW-0805">Transcription regulation</keyword>
<dbReference type="SMART" id="SM00347">
    <property type="entry name" value="HTH_MARR"/>
    <property type="match status" value="1"/>
</dbReference>
<dbReference type="InterPro" id="IPR036390">
    <property type="entry name" value="WH_DNA-bd_sf"/>
</dbReference>
<dbReference type="GO" id="GO:0003700">
    <property type="term" value="F:DNA-binding transcription factor activity"/>
    <property type="evidence" value="ECO:0007669"/>
    <property type="project" value="InterPro"/>
</dbReference>
<evidence type="ECO:0000259" key="6">
    <source>
        <dbReference type="PROSITE" id="PS50995"/>
    </source>
</evidence>
<gene>
    <name evidence="7" type="primary">sarZ</name>
</gene>
<dbReference type="PRINTS" id="PR00598">
    <property type="entry name" value="HTHMARR"/>
</dbReference>
<dbReference type="GO" id="GO:0006950">
    <property type="term" value="P:response to stress"/>
    <property type="evidence" value="ECO:0007669"/>
    <property type="project" value="TreeGrafter"/>
</dbReference>
<dbReference type="Gene3D" id="1.10.10.10">
    <property type="entry name" value="Winged helix-like DNA-binding domain superfamily/Winged helix DNA-binding domain"/>
    <property type="match status" value="1"/>
</dbReference>
<reference evidence="7" key="2">
    <citation type="submission" date="2016-02" db="EMBL/GenBank/DDBJ databases">
        <authorList>
            <person name="Wen L."/>
            <person name="He K."/>
            <person name="Yang H."/>
        </authorList>
    </citation>
    <scope>NUCLEOTIDE SEQUENCE</scope>
</reference>
<evidence type="ECO:0000256" key="1">
    <source>
        <dbReference type="ARBA" id="ARBA00004496"/>
    </source>
</evidence>
<dbReference type="PROSITE" id="PS50995">
    <property type="entry name" value="HTH_MARR_2"/>
    <property type="match status" value="1"/>
</dbReference>
<dbReference type="EMBL" id="KU736872">
    <property type="protein sequence ID" value="AMP42279.1"/>
    <property type="molecule type" value="Genomic_DNA"/>
</dbReference>
<evidence type="ECO:0000256" key="3">
    <source>
        <dbReference type="ARBA" id="ARBA00023015"/>
    </source>
</evidence>
<evidence type="ECO:0000313" key="7">
    <source>
        <dbReference type="EMBL" id="AMP42279.1"/>
    </source>
</evidence>
<comment type="subcellular location">
    <subcellularLocation>
        <location evidence="1">Cytoplasm</location>
    </subcellularLocation>
</comment>
<reference evidence="7" key="1">
    <citation type="journal article" date="2016" name="Appl. Environ. Microbiol.">
        <title>Diversity of the Tetracycline Mobilome within a Chinese Pig Manure Sample.</title>
        <authorList>
            <person name="Leclercq S.O."/>
            <person name="Wang C."/>
            <person name="Zhu Y."/>
            <person name="Wu H."/>
            <person name="Du X."/>
            <person name="Liu Z."/>
            <person name="Feng J."/>
        </authorList>
    </citation>
    <scope>NUCLEOTIDE SEQUENCE</scope>
</reference>
<dbReference type="InterPro" id="IPR039422">
    <property type="entry name" value="MarR/SlyA-like"/>
</dbReference>
<dbReference type="PANTHER" id="PTHR33164:SF5">
    <property type="entry name" value="ORGANIC HYDROPEROXIDE RESISTANCE TRANSCRIPTIONAL REGULATOR"/>
    <property type="match status" value="1"/>
</dbReference>
<name>A0A142BVZ1_9BACT</name>
<dbReference type="GO" id="GO:0005737">
    <property type="term" value="C:cytoplasm"/>
    <property type="evidence" value="ECO:0007669"/>
    <property type="project" value="UniProtKB-SubCell"/>
</dbReference>
<dbReference type="InterPro" id="IPR000835">
    <property type="entry name" value="HTH_MarR-typ"/>
</dbReference>
<evidence type="ECO:0000256" key="2">
    <source>
        <dbReference type="ARBA" id="ARBA00022490"/>
    </source>
</evidence>
<dbReference type="AlphaFoldDB" id="A0A142BVZ1"/>
<protein>
    <submittedName>
        <fullName evidence="7">HTH-type transcriptional regulator SarZ</fullName>
    </submittedName>
</protein>
<keyword evidence="5" id="KW-0804">Transcription</keyword>
<dbReference type="Pfam" id="PF22381">
    <property type="entry name" value="Staph_reg_Sar_Rot"/>
    <property type="match status" value="1"/>
</dbReference>
<dbReference type="InterPro" id="IPR055166">
    <property type="entry name" value="Transc_reg_Sar_Rot_HTH"/>
</dbReference>
<keyword evidence="2" id="KW-0963">Cytoplasm</keyword>
<proteinExistence type="predicted"/>
<keyword evidence="4" id="KW-0238">DNA-binding</keyword>
<organism evidence="7">
    <name type="scientific">uncultured bacterium IN-07</name>
    <dbReference type="NCBI Taxonomy" id="1805585"/>
    <lineage>
        <taxon>Bacteria</taxon>
        <taxon>environmental samples</taxon>
    </lineage>
</organism>
<dbReference type="InterPro" id="IPR036388">
    <property type="entry name" value="WH-like_DNA-bd_sf"/>
</dbReference>
<dbReference type="PANTHER" id="PTHR33164">
    <property type="entry name" value="TRANSCRIPTIONAL REGULATOR, MARR FAMILY"/>
    <property type="match status" value="1"/>
</dbReference>